<dbReference type="HOGENOM" id="CLU_402239_0_0_1"/>
<dbReference type="STRING" id="1182544.W9WUS4"/>
<keyword evidence="8" id="KW-1185">Reference proteome</keyword>
<feature type="compositionally biased region" description="Polar residues" evidence="6">
    <location>
        <begin position="49"/>
        <end position="66"/>
    </location>
</feature>
<feature type="region of interest" description="Disordered" evidence="6">
    <location>
        <begin position="1"/>
        <end position="114"/>
    </location>
</feature>
<evidence type="ECO:0000256" key="1">
    <source>
        <dbReference type="ARBA" id="ARBA00011975"/>
    </source>
</evidence>
<dbReference type="PROSITE" id="PS51679">
    <property type="entry name" value="SAM_MT_C5"/>
    <property type="match status" value="1"/>
</dbReference>
<evidence type="ECO:0000256" key="2">
    <source>
        <dbReference type="ARBA" id="ARBA00022603"/>
    </source>
</evidence>
<dbReference type="Pfam" id="PF00145">
    <property type="entry name" value="DNA_methylase"/>
    <property type="match status" value="1"/>
</dbReference>
<evidence type="ECO:0000256" key="4">
    <source>
        <dbReference type="ARBA" id="ARBA00022691"/>
    </source>
</evidence>
<dbReference type="InterPro" id="IPR050390">
    <property type="entry name" value="C5-Methyltransferase"/>
</dbReference>
<dbReference type="GO" id="GO:0005634">
    <property type="term" value="C:nucleus"/>
    <property type="evidence" value="ECO:0007669"/>
    <property type="project" value="TreeGrafter"/>
</dbReference>
<dbReference type="GO" id="GO:0003677">
    <property type="term" value="F:DNA binding"/>
    <property type="evidence" value="ECO:0007669"/>
    <property type="project" value="TreeGrafter"/>
</dbReference>
<dbReference type="Gene3D" id="3.40.50.150">
    <property type="entry name" value="Vaccinia Virus protein VP39"/>
    <property type="match status" value="1"/>
</dbReference>
<dbReference type="PANTHER" id="PTHR10629">
    <property type="entry name" value="CYTOSINE-SPECIFIC METHYLTRANSFERASE"/>
    <property type="match status" value="1"/>
</dbReference>
<dbReference type="AlphaFoldDB" id="W9WUS4"/>
<evidence type="ECO:0000256" key="6">
    <source>
        <dbReference type="SAM" id="MobiDB-lite"/>
    </source>
</evidence>
<dbReference type="GO" id="GO:0044027">
    <property type="term" value="P:negative regulation of gene expression via chromosomal CpG island methylation"/>
    <property type="evidence" value="ECO:0007669"/>
    <property type="project" value="TreeGrafter"/>
</dbReference>
<feature type="compositionally biased region" description="Low complexity" evidence="6">
    <location>
        <begin position="91"/>
        <end position="102"/>
    </location>
</feature>
<dbReference type="PANTHER" id="PTHR10629:SF52">
    <property type="entry name" value="DNA (CYTOSINE-5)-METHYLTRANSFERASE 1"/>
    <property type="match status" value="1"/>
</dbReference>
<proteinExistence type="inferred from homology"/>
<protein>
    <recommendedName>
        <fullName evidence="1">DNA (cytosine-5-)-methyltransferase</fullName>
        <ecNumber evidence="1">2.1.1.37</ecNumber>
    </recommendedName>
</protein>
<dbReference type="eggNOG" id="ENOG502SKW0">
    <property type="taxonomic scope" value="Eukaryota"/>
</dbReference>
<dbReference type="InterPro" id="IPR029063">
    <property type="entry name" value="SAM-dependent_MTases_sf"/>
</dbReference>
<dbReference type="GO" id="GO:0003886">
    <property type="term" value="F:DNA (cytosine-5-)-methyltransferase activity"/>
    <property type="evidence" value="ECO:0007669"/>
    <property type="project" value="UniProtKB-EC"/>
</dbReference>
<sequence>MVSRTQGPSFFGLPPPALKPREPTIATAQPSDGQHGTAILLRRREKTHSVNSSPFDDSTDGSGNVFDNSSDTTCGSSDDSSEGLWDDFDDSPAAASSDPSNSIEPSAVPPSDFHNTIAQEDENTWAEWHDQHLPQAFSGLIPPRKSDIQVRGVLLQAPLHDRDLNHTFERRQYAWVQLNEDSGEQVVYIHDIFQHENQSEVNHYLLATLYSSFSSIFPFGNVPTNGRAAERENELILHFGDFAKMRTPEDATLILLAEISAARYLDASTTTVSHVFQHLPGDHEDLFCRFAIRDSAAESTASLTPLAAHLVETREELWSRPKPCSLGTPLVFDLSPEVLGVSEGFSQAGFTIQAAFGIDETQPSTWKVRHNSAQTFDGAILGTFDDLNTRKLLPIQLPDPVPPRIVLFAGRHTNFRINELNEQMPSLDQFLRDLQVVDKAAAEEGPNFLVMFMSPALLHPSASSRFSETVLGLLKMRYSVHMKIVQVQQYGLPQQRSILIIVASSICAPLPWKDERYTVQPRNAVGLGELLADLNFENSRMADKECSGFVCSPPQDHDRARNSSLVHVYNHYTGISVADGLGRIDMEASTTLRLAEGPKPWKHPDRPDRLTVRELARVQGIPDDFKFWGTIESEYEAVCKAIPPVIARMVADTIRQAIRNTLTVTVDPRRRNKRARVAVAEEHC</sequence>
<dbReference type="OrthoDB" id="5376140at2759"/>
<dbReference type="SUPFAM" id="SSF53335">
    <property type="entry name" value="S-adenosyl-L-methionine-dependent methyltransferases"/>
    <property type="match status" value="1"/>
</dbReference>
<feature type="compositionally biased region" description="Low complexity" evidence="6">
    <location>
        <begin position="67"/>
        <end position="78"/>
    </location>
</feature>
<dbReference type="InterPro" id="IPR001525">
    <property type="entry name" value="C5_MeTfrase"/>
</dbReference>
<feature type="compositionally biased region" description="Acidic residues" evidence="6">
    <location>
        <begin position="79"/>
        <end position="90"/>
    </location>
</feature>
<evidence type="ECO:0000313" key="8">
    <source>
        <dbReference type="Proteomes" id="UP000019473"/>
    </source>
</evidence>
<dbReference type="GO" id="GO:0032259">
    <property type="term" value="P:methylation"/>
    <property type="evidence" value="ECO:0007669"/>
    <property type="project" value="UniProtKB-KW"/>
</dbReference>
<comment type="caution">
    <text evidence="7">The sequence shown here is derived from an EMBL/GenBank/DDBJ whole genome shotgun (WGS) entry which is preliminary data.</text>
</comment>
<comment type="caution">
    <text evidence="5">Lacks conserved residue(s) required for the propagation of feature annotation.</text>
</comment>
<name>W9WUS4_9EURO</name>
<dbReference type="EMBL" id="AMGW01000002">
    <property type="protein sequence ID" value="EXJ62059.1"/>
    <property type="molecule type" value="Genomic_DNA"/>
</dbReference>
<organism evidence="7 8">
    <name type="scientific">Cladophialophora yegresii CBS 114405</name>
    <dbReference type="NCBI Taxonomy" id="1182544"/>
    <lineage>
        <taxon>Eukaryota</taxon>
        <taxon>Fungi</taxon>
        <taxon>Dikarya</taxon>
        <taxon>Ascomycota</taxon>
        <taxon>Pezizomycotina</taxon>
        <taxon>Eurotiomycetes</taxon>
        <taxon>Chaetothyriomycetidae</taxon>
        <taxon>Chaetothyriales</taxon>
        <taxon>Herpotrichiellaceae</taxon>
        <taxon>Cladophialophora</taxon>
    </lineage>
</organism>
<keyword evidence="2 5" id="KW-0489">Methyltransferase</keyword>
<dbReference type="Proteomes" id="UP000019473">
    <property type="component" value="Unassembled WGS sequence"/>
</dbReference>
<dbReference type="EC" id="2.1.1.37" evidence="1"/>
<keyword evidence="4 5" id="KW-0949">S-adenosyl-L-methionine</keyword>
<dbReference type="RefSeq" id="XP_007754713.1">
    <property type="nucleotide sequence ID" value="XM_007756523.1"/>
</dbReference>
<reference evidence="7 8" key="1">
    <citation type="submission" date="2013-03" db="EMBL/GenBank/DDBJ databases">
        <title>The Genome Sequence of Cladophialophora yegresii CBS 114405.</title>
        <authorList>
            <consortium name="The Broad Institute Genomics Platform"/>
            <person name="Cuomo C."/>
            <person name="de Hoog S."/>
            <person name="Gorbushina A."/>
            <person name="Walker B."/>
            <person name="Young S.K."/>
            <person name="Zeng Q."/>
            <person name="Gargeya S."/>
            <person name="Fitzgerald M."/>
            <person name="Haas B."/>
            <person name="Abouelleil A."/>
            <person name="Allen A.W."/>
            <person name="Alvarado L."/>
            <person name="Arachchi H.M."/>
            <person name="Berlin A.M."/>
            <person name="Chapman S.B."/>
            <person name="Gainer-Dewar J."/>
            <person name="Goldberg J."/>
            <person name="Griggs A."/>
            <person name="Gujja S."/>
            <person name="Hansen M."/>
            <person name="Howarth C."/>
            <person name="Imamovic A."/>
            <person name="Ireland A."/>
            <person name="Larimer J."/>
            <person name="McCowan C."/>
            <person name="Murphy C."/>
            <person name="Pearson M."/>
            <person name="Poon T.W."/>
            <person name="Priest M."/>
            <person name="Roberts A."/>
            <person name="Saif S."/>
            <person name="Shea T."/>
            <person name="Sisk P."/>
            <person name="Sykes S."/>
            <person name="Wortman J."/>
            <person name="Nusbaum C."/>
            <person name="Birren B."/>
        </authorList>
    </citation>
    <scope>NUCLEOTIDE SEQUENCE [LARGE SCALE GENOMIC DNA]</scope>
    <source>
        <strain evidence="7 8">CBS 114405</strain>
    </source>
</reference>
<accession>W9WUS4</accession>
<evidence type="ECO:0000313" key="7">
    <source>
        <dbReference type="EMBL" id="EXJ62059.1"/>
    </source>
</evidence>
<evidence type="ECO:0000256" key="5">
    <source>
        <dbReference type="PROSITE-ProRule" id="PRU01016"/>
    </source>
</evidence>
<evidence type="ECO:0000256" key="3">
    <source>
        <dbReference type="ARBA" id="ARBA00022679"/>
    </source>
</evidence>
<keyword evidence="3 5" id="KW-0808">Transferase</keyword>
<comment type="similarity">
    <text evidence="5">Belongs to the class I-like SAM-binding methyltransferase superfamily. C5-methyltransferase family.</text>
</comment>
<dbReference type="VEuPathDB" id="FungiDB:A1O7_02492"/>
<dbReference type="GeneID" id="19177098"/>
<gene>
    <name evidence="7" type="ORF">A1O7_02492</name>
</gene>
<dbReference type="Gene3D" id="3.90.120.10">
    <property type="entry name" value="DNA Methylase, subunit A, domain 2"/>
    <property type="match status" value="1"/>
</dbReference>